<dbReference type="CDD" id="cd07560">
    <property type="entry name" value="Peptidase_S41_CPP"/>
    <property type="match status" value="1"/>
</dbReference>
<dbReference type="NCBIfam" id="TIGR00225">
    <property type="entry name" value="prc"/>
    <property type="match status" value="1"/>
</dbReference>
<reference evidence="8 9" key="1">
    <citation type="submission" date="2016-02" db="EMBL/GenBank/DDBJ databases">
        <title>Genome sequence of Clostridium tepidiprofundi DSM 19306.</title>
        <authorList>
            <person name="Poehlein A."/>
            <person name="Daniel R."/>
        </authorList>
    </citation>
    <scope>NUCLEOTIDE SEQUENCE [LARGE SCALE GENOMIC DNA]</scope>
    <source>
        <strain evidence="8 9">DSM 19306</strain>
    </source>
</reference>
<dbReference type="Proteomes" id="UP000075531">
    <property type="component" value="Unassembled WGS sequence"/>
</dbReference>
<proteinExistence type="inferred from homology"/>
<keyword evidence="6" id="KW-1133">Transmembrane helix</keyword>
<dbReference type="SMART" id="SM00228">
    <property type="entry name" value="PDZ"/>
    <property type="match status" value="1"/>
</dbReference>
<evidence type="ECO:0000256" key="5">
    <source>
        <dbReference type="RuleBase" id="RU004404"/>
    </source>
</evidence>
<evidence type="ECO:0000313" key="9">
    <source>
        <dbReference type="Proteomes" id="UP000075531"/>
    </source>
</evidence>
<dbReference type="InterPro" id="IPR004447">
    <property type="entry name" value="Peptidase_S41A"/>
</dbReference>
<evidence type="ECO:0000259" key="7">
    <source>
        <dbReference type="PROSITE" id="PS50106"/>
    </source>
</evidence>
<evidence type="ECO:0000256" key="4">
    <source>
        <dbReference type="ARBA" id="ARBA00022825"/>
    </source>
</evidence>
<evidence type="ECO:0000313" key="8">
    <source>
        <dbReference type="EMBL" id="KYH34724.1"/>
    </source>
</evidence>
<dbReference type="Gene3D" id="3.90.226.10">
    <property type="entry name" value="2-enoyl-CoA Hydratase, Chain A, domain 1"/>
    <property type="match status" value="1"/>
</dbReference>
<evidence type="ECO:0000256" key="1">
    <source>
        <dbReference type="ARBA" id="ARBA00009179"/>
    </source>
</evidence>
<dbReference type="SUPFAM" id="SSF52096">
    <property type="entry name" value="ClpP/crotonase"/>
    <property type="match status" value="1"/>
</dbReference>
<keyword evidence="6" id="KW-0472">Membrane</keyword>
<dbReference type="PANTHER" id="PTHR32060:SF22">
    <property type="entry name" value="CARBOXYL-TERMINAL-PROCESSING PEPTIDASE 3, CHLOROPLASTIC"/>
    <property type="match status" value="1"/>
</dbReference>
<dbReference type="InterPro" id="IPR036034">
    <property type="entry name" value="PDZ_sf"/>
</dbReference>
<dbReference type="Gene3D" id="2.30.42.10">
    <property type="match status" value="1"/>
</dbReference>
<dbReference type="GO" id="GO:0004175">
    <property type="term" value="F:endopeptidase activity"/>
    <property type="evidence" value="ECO:0007669"/>
    <property type="project" value="TreeGrafter"/>
</dbReference>
<dbReference type="PROSITE" id="PS50106">
    <property type="entry name" value="PDZ"/>
    <property type="match status" value="1"/>
</dbReference>
<dbReference type="GO" id="GO:0007165">
    <property type="term" value="P:signal transduction"/>
    <property type="evidence" value="ECO:0007669"/>
    <property type="project" value="TreeGrafter"/>
</dbReference>
<accession>A0A151B476</accession>
<dbReference type="Pfam" id="PF03572">
    <property type="entry name" value="Peptidase_S41"/>
    <property type="match status" value="1"/>
</dbReference>
<dbReference type="CDD" id="cd06782">
    <property type="entry name" value="cpPDZ_CPP-like"/>
    <property type="match status" value="1"/>
</dbReference>
<gene>
    <name evidence="8" type="ORF">CLTEP_13210</name>
</gene>
<name>A0A151B476_9CLOT</name>
<comment type="similarity">
    <text evidence="1 5">Belongs to the peptidase S41A family.</text>
</comment>
<keyword evidence="9" id="KW-1185">Reference proteome</keyword>
<evidence type="ECO:0000256" key="2">
    <source>
        <dbReference type="ARBA" id="ARBA00022670"/>
    </source>
</evidence>
<dbReference type="InterPro" id="IPR029045">
    <property type="entry name" value="ClpP/crotonase-like_dom_sf"/>
</dbReference>
<dbReference type="InterPro" id="IPR041489">
    <property type="entry name" value="PDZ_6"/>
</dbReference>
<organism evidence="8 9">
    <name type="scientific">Clostridium tepidiprofundi DSM 19306</name>
    <dbReference type="NCBI Taxonomy" id="1121338"/>
    <lineage>
        <taxon>Bacteria</taxon>
        <taxon>Bacillati</taxon>
        <taxon>Bacillota</taxon>
        <taxon>Clostridia</taxon>
        <taxon>Eubacteriales</taxon>
        <taxon>Clostridiaceae</taxon>
        <taxon>Clostridium</taxon>
    </lineage>
</organism>
<dbReference type="STRING" id="1121338.CLTEP_13210"/>
<feature type="transmembrane region" description="Helical" evidence="6">
    <location>
        <begin position="12"/>
        <end position="33"/>
    </location>
</feature>
<dbReference type="GO" id="GO:0030288">
    <property type="term" value="C:outer membrane-bounded periplasmic space"/>
    <property type="evidence" value="ECO:0007669"/>
    <property type="project" value="TreeGrafter"/>
</dbReference>
<dbReference type="GO" id="GO:0008236">
    <property type="term" value="F:serine-type peptidase activity"/>
    <property type="evidence" value="ECO:0007669"/>
    <property type="project" value="UniProtKB-KW"/>
</dbReference>
<keyword evidence="4 5" id="KW-0720">Serine protease</keyword>
<keyword evidence="3 5" id="KW-0378">Hydrolase</keyword>
<dbReference type="EMBL" id="LTBA01000011">
    <property type="protein sequence ID" value="KYH34724.1"/>
    <property type="molecule type" value="Genomic_DNA"/>
</dbReference>
<dbReference type="InterPro" id="IPR001478">
    <property type="entry name" value="PDZ"/>
</dbReference>
<feature type="domain" description="PDZ" evidence="7">
    <location>
        <begin position="101"/>
        <end position="170"/>
    </location>
</feature>
<protein>
    <submittedName>
        <fullName evidence="8">Putative CtpA-like serine protease</fullName>
        <ecNumber evidence="8">3.4.21.-</ecNumber>
    </submittedName>
</protein>
<dbReference type="OrthoDB" id="9812068at2"/>
<dbReference type="SUPFAM" id="SSF50156">
    <property type="entry name" value="PDZ domain-like"/>
    <property type="match status" value="1"/>
</dbReference>
<dbReference type="PANTHER" id="PTHR32060">
    <property type="entry name" value="TAIL-SPECIFIC PROTEASE"/>
    <property type="match status" value="1"/>
</dbReference>
<keyword evidence="2 5" id="KW-0645">Protease</keyword>
<evidence type="ECO:0000256" key="6">
    <source>
        <dbReference type="SAM" id="Phobius"/>
    </source>
</evidence>
<dbReference type="PATRIC" id="fig|1121338.3.peg.1357"/>
<dbReference type="InterPro" id="IPR005151">
    <property type="entry name" value="Tail-specific_protease"/>
</dbReference>
<comment type="caution">
    <text evidence="8">The sequence shown here is derived from an EMBL/GenBank/DDBJ whole genome shotgun (WGS) entry which is preliminary data.</text>
</comment>
<keyword evidence="6" id="KW-0812">Transmembrane</keyword>
<dbReference type="RefSeq" id="WP_066824312.1">
    <property type="nucleotide sequence ID" value="NZ_LTBA01000011.1"/>
</dbReference>
<dbReference type="Pfam" id="PF17820">
    <property type="entry name" value="PDZ_6"/>
    <property type="match status" value="1"/>
</dbReference>
<dbReference type="EC" id="3.4.21.-" evidence="8"/>
<dbReference type="FunFam" id="2.30.42.10:FF:000063">
    <property type="entry name" value="Peptidase, S41 family"/>
    <property type="match status" value="1"/>
</dbReference>
<dbReference type="AlphaFoldDB" id="A0A151B476"/>
<dbReference type="SMART" id="SM00245">
    <property type="entry name" value="TSPc"/>
    <property type="match status" value="1"/>
</dbReference>
<sequence length="478" mass="53537">MKSRYIGGKKLGGIIAFFTFIIINLNFTNIFAIEGSTTKEIVLNQVRSSIEYYYYKDVPDKILNLNTPEEIVNALNEPYTKYMSKEEYDDFINSIDMNICGIGVYVGVDEKGVLVKETIKGSPAEEAGIKSGDIILKANDNLLTGMKLDDAVKYIKGKEGTNVKLLVKRENENLYFNVERRKIKIPSAEGKVIDKHIGYIVIHSFSTDTNKYFSDILKKFRTQNIDSYIIDLRNNGGGYMSTARRIAGHFIGNNTCLIVKDRKGKEQKLTAIAQNEIIDKPTIFLINQYSASASEILSSAVKDYEKAYFIGTKTFGKGVAQIMFGLYDGSAIKITTEEFFSPLGNKINNIGVKPDLMIDGADSLKAAKTLLNSLCIYDYKKIKTFYDVPLNKKFTIVFSKSIDCNNIIDDSIELIEASSGKKVAFDIKKSGKYNIMLIPKHELLKNSCYILIINDSIEEGNGEKLKEGIISVINTKTN</sequence>
<evidence type="ECO:0000256" key="3">
    <source>
        <dbReference type="ARBA" id="ARBA00022801"/>
    </source>
</evidence>
<dbReference type="GO" id="GO:0006508">
    <property type="term" value="P:proteolysis"/>
    <property type="evidence" value="ECO:0007669"/>
    <property type="project" value="UniProtKB-KW"/>
</dbReference>